<feature type="region of interest" description="Disordered" evidence="1">
    <location>
        <begin position="91"/>
        <end position="131"/>
    </location>
</feature>
<reference evidence="2 3" key="2">
    <citation type="submission" date="2019-04" db="EMBL/GenBank/DDBJ databases">
        <title>The genome sequence of big-headed turtle.</title>
        <authorList>
            <person name="Gong S."/>
        </authorList>
    </citation>
    <scope>NUCLEOTIDE SEQUENCE [LARGE SCALE GENOMIC DNA]</scope>
    <source>
        <strain evidence="2">DO16091913</strain>
        <tissue evidence="2">Muscle</tissue>
    </source>
</reference>
<gene>
    <name evidence="2" type="ORF">DR999_PMT13843</name>
</gene>
<dbReference type="EMBL" id="QXTE01000152">
    <property type="protein sequence ID" value="TFK03813.1"/>
    <property type="molecule type" value="Genomic_DNA"/>
</dbReference>
<feature type="compositionally biased region" description="Polar residues" evidence="1">
    <location>
        <begin position="94"/>
        <end position="106"/>
    </location>
</feature>
<name>A0A4D9E996_9SAUR</name>
<reference evidence="2 3" key="1">
    <citation type="submission" date="2019-04" db="EMBL/GenBank/DDBJ databases">
        <title>Draft genome of the big-headed turtle Platysternon megacephalum.</title>
        <authorList>
            <person name="Gong S."/>
        </authorList>
    </citation>
    <scope>NUCLEOTIDE SEQUENCE [LARGE SCALE GENOMIC DNA]</scope>
    <source>
        <strain evidence="2">DO16091913</strain>
        <tissue evidence="2">Muscle</tissue>
    </source>
</reference>
<proteinExistence type="predicted"/>
<feature type="region of interest" description="Disordered" evidence="1">
    <location>
        <begin position="1"/>
        <end position="29"/>
    </location>
</feature>
<dbReference type="AlphaFoldDB" id="A0A4D9E996"/>
<evidence type="ECO:0000313" key="3">
    <source>
        <dbReference type="Proteomes" id="UP000297703"/>
    </source>
</evidence>
<accession>A0A4D9E996</accession>
<keyword evidence="3" id="KW-1185">Reference proteome</keyword>
<organism evidence="2 3">
    <name type="scientific">Platysternon megacephalum</name>
    <name type="common">big-headed turtle</name>
    <dbReference type="NCBI Taxonomy" id="55544"/>
    <lineage>
        <taxon>Eukaryota</taxon>
        <taxon>Metazoa</taxon>
        <taxon>Chordata</taxon>
        <taxon>Craniata</taxon>
        <taxon>Vertebrata</taxon>
        <taxon>Euteleostomi</taxon>
        <taxon>Archelosauria</taxon>
        <taxon>Testudinata</taxon>
        <taxon>Testudines</taxon>
        <taxon>Cryptodira</taxon>
        <taxon>Durocryptodira</taxon>
        <taxon>Testudinoidea</taxon>
        <taxon>Platysternidae</taxon>
        <taxon>Platysternon</taxon>
    </lineage>
</organism>
<evidence type="ECO:0000256" key="1">
    <source>
        <dbReference type="SAM" id="MobiDB-lite"/>
    </source>
</evidence>
<comment type="caution">
    <text evidence="2">The sequence shown here is derived from an EMBL/GenBank/DDBJ whole genome shotgun (WGS) entry which is preliminary data.</text>
</comment>
<keyword evidence="2" id="KW-0675">Receptor</keyword>
<sequence length="131" mass="14312">MHERNATIPDQNCCQHSPEPTLDVSPEHARFPPVPLLPSHVSLKLQRDWKVLSRGVKRGEDALQKQSPSHLGGKVGVGGAVPEGLQLMEEGSRIPNTTQYPATCSEPSRETGIAMQSKLHPQASPLVKIQR</sequence>
<protein>
    <submittedName>
        <fullName evidence="2">Progesterone receptor</fullName>
    </submittedName>
</protein>
<dbReference type="Proteomes" id="UP000297703">
    <property type="component" value="Unassembled WGS sequence"/>
</dbReference>
<evidence type="ECO:0000313" key="2">
    <source>
        <dbReference type="EMBL" id="TFK03813.1"/>
    </source>
</evidence>